<protein>
    <submittedName>
        <fullName evidence="5">AcrR family transcriptional regulator</fullName>
    </submittedName>
</protein>
<gene>
    <name evidence="5" type="ORF">GGR38_001476</name>
</gene>
<evidence type="ECO:0000313" key="5">
    <source>
        <dbReference type="EMBL" id="MBB3954537.1"/>
    </source>
</evidence>
<feature type="compositionally biased region" description="Basic and acidic residues" evidence="3">
    <location>
        <begin position="1"/>
        <end position="19"/>
    </location>
</feature>
<dbReference type="SUPFAM" id="SSF46689">
    <property type="entry name" value="Homeodomain-like"/>
    <property type="match status" value="1"/>
</dbReference>
<comment type="caution">
    <text evidence="5">The sequence shown here is derived from an EMBL/GenBank/DDBJ whole genome shotgun (WGS) entry which is preliminary data.</text>
</comment>
<sequence length="223" mass="24864">MARVVKSEESSAKADDGVQKSRKPSQPRSRASLDRMLAMARELMVERQSEDFTLQEVSFLGKVSIGSIYFRFQNKDDLVRAVIGQDLAQMAADEVEAIASTLKAASGVEDFILAYVRAQAEIVKGHALMLRLAMRKAAADQAMSDAGEQQEMAAAKRFANALAHYRDQVPPNVEMRAQVVFHVLFATFARHISQDSQSSSLQRIEWEALIDEISKMIIRYILA</sequence>
<evidence type="ECO:0000256" key="3">
    <source>
        <dbReference type="SAM" id="MobiDB-lite"/>
    </source>
</evidence>
<dbReference type="GO" id="GO:0003677">
    <property type="term" value="F:DNA binding"/>
    <property type="evidence" value="ECO:0007669"/>
    <property type="project" value="UniProtKB-UniRule"/>
</dbReference>
<evidence type="ECO:0000259" key="4">
    <source>
        <dbReference type="PROSITE" id="PS50977"/>
    </source>
</evidence>
<dbReference type="Pfam" id="PF00440">
    <property type="entry name" value="TetR_N"/>
    <property type="match status" value="1"/>
</dbReference>
<dbReference type="AlphaFoldDB" id="A0A7W6G725"/>
<evidence type="ECO:0000256" key="1">
    <source>
        <dbReference type="ARBA" id="ARBA00023125"/>
    </source>
</evidence>
<name>A0A7W6G725_9SPHN</name>
<feature type="domain" description="HTH tetR-type" evidence="4">
    <location>
        <begin position="30"/>
        <end position="90"/>
    </location>
</feature>
<feature type="DNA-binding region" description="H-T-H motif" evidence="2">
    <location>
        <begin position="53"/>
        <end position="72"/>
    </location>
</feature>
<proteinExistence type="predicted"/>
<dbReference type="InterPro" id="IPR009057">
    <property type="entry name" value="Homeodomain-like_sf"/>
</dbReference>
<organism evidence="5 6">
    <name type="scientific">Novosphingobium sediminicola</name>
    <dbReference type="NCBI Taxonomy" id="563162"/>
    <lineage>
        <taxon>Bacteria</taxon>
        <taxon>Pseudomonadati</taxon>
        <taxon>Pseudomonadota</taxon>
        <taxon>Alphaproteobacteria</taxon>
        <taxon>Sphingomonadales</taxon>
        <taxon>Sphingomonadaceae</taxon>
        <taxon>Novosphingobium</taxon>
    </lineage>
</organism>
<dbReference type="PROSITE" id="PS50977">
    <property type="entry name" value="HTH_TETR_2"/>
    <property type="match status" value="1"/>
</dbReference>
<keyword evidence="6" id="KW-1185">Reference proteome</keyword>
<evidence type="ECO:0000313" key="6">
    <source>
        <dbReference type="Proteomes" id="UP000548867"/>
    </source>
</evidence>
<dbReference type="InterPro" id="IPR001647">
    <property type="entry name" value="HTH_TetR"/>
</dbReference>
<dbReference type="Gene3D" id="1.10.357.10">
    <property type="entry name" value="Tetracycline Repressor, domain 2"/>
    <property type="match status" value="1"/>
</dbReference>
<dbReference type="Proteomes" id="UP000548867">
    <property type="component" value="Unassembled WGS sequence"/>
</dbReference>
<accession>A0A7W6G725</accession>
<feature type="region of interest" description="Disordered" evidence="3">
    <location>
        <begin position="1"/>
        <end position="31"/>
    </location>
</feature>
<evidence type="ECO:0000256" key="2">
    <source>
        <dbReference type="PROSITE-ProRule" id="PRU00335"/>
    </source>
</evidence>
<dbReference type="EMBL" id="JACIDX010000005">
    <property type="protein sequence ID" value="MBB3954537.1"/>
    <property type="molecule type" value="Genomic_DNA"/>
</dbReference>
<reference evidence="5 6" key="1">
    <citation type="submission" date="2020-08" db="EMBL/GenBank/DDBJ databases">
        <title>Genomic Encyclopedia of Type Strains, Phase IV (KMG-IV): sequencing the most valuable type-strain genomes for metagenomic binning, comparative biology and taxonomic classification.</title>
        <authorList>
            <person name="Goeker M."/>
        </authorList>
    </citation>
    <scope>NUCLEOTIDE SEQUENCE [LARGE SCALE GENOMIC DNA]</scope>
    <source>
        <strain evidence="5 6">DSM 27057</strain>
    </source>
</reference>
<keyword evidence="1 2" id="KW-0238">DNA-binding</keyword>